<dbReference type="RefSeq" id="WP_304447818.1">
    <property type="nucleotide sequence ID" value="NZ_JARRAH010000001.1"/>
</dbReference>
<reference evidence="2 3" key="1">
    <citation type="journal article" date="2019" name="Int. J. Syst. Evol. Microbiol.">
        <title>The Global Catalogue of Microorganisms (GCM) 10K type strain sequencing project: providing services to taxonomists for standard genome sequencing and annotation.</title>
        <authorList>
            <consortium name="The Broad Institute Genomics Platform"/>
            <consortium name="The Broad Institute Genome Sequencing Center for Infectious Disease"/>
            <person name="Wu L."/>
            <person name="Ma J."/>
        </authorList>
    </citation>
    <scope>NUCLEOTIDE SEQUENCE [LARGE SCALE GENOMIC DNA]</scope>
    <source>
        <strain evidence="2 3">PSRA2</strain>
    </source>
</reference>
<keyword evidence="1" id="KW-0812">Transmembrane</keyword>
<evidence type="ECO:0008006" key="4">
    <source>
        <dbReference type="Google" id="ProtNLM"/>
    </source>
</evidence>
<dbReference type="AlphaFoldDB" id="A0ABD5UBK3"/>
<name>A0ABD5UBK3_9EURY</name>
<accession>A0ABD5UBK3</accession>
<dbReference type="Proteomes" id="UP001596406">
    <property type="component" value="Unassembled WGS sequence"/>
</dbReference>
<dbReference type="InterPro" id="IPR055712">
    <property type="entry name" value="DUF7288"/>
</dbReference>
<feature type="transmembrane region" description="Helical" evidence="1">
    <location>
        <begin position="12"/>
        <end position="29"/>
    </location>
</feature>
<keyword evidence="3" id="KW-1185">Reference proteome</keyword>
<comment type="caution">
    <text evidence="2">The sequence shown here is derived from an EMBL/GenBank/DDBJ whole genome shotgun (WGS) entry which is preliminary data.</text>
</comment>
<evidence type="ECO:0000313" key="3">
    <source>
        <dbReference type="Proteomes" id="UP001596406"/>
    </source>
</evidence>
<dbReference type="Pfam" id="PF23959">
    <property type="entry name" value="DUF7288"/>
    <property type="match status" value="1"/>
</dbReference>
<proteinExistence type="predicted"/>
<keyword evidence="1" id="KW-0472">Membrane</keyword>
<dbReference type="EMBL" id="JBHSXM010000001">
    <property type="protein sequence ID" value="MFC6836124.1"/>
    <property type="molecule type" value="Genomic_DNA"/>
</dbReference>
<evidence type="ECO:0000256" key="1">
    <source>
        <dbReference type="SAM" id="Phobius"/>
    </source>
</evidence>
<evidence type="ECO:0000313" key="2">
    <source>
        <dbReference type="EMBL" id="MFC6836124.1"/>
    </source>
</evidence>
<keyword evidence="1" id="KW-1133">Transmembrane helix</keyword>
<organism evidence="2 3">
    <name type="scientific">Halomarina ordinaria</name>
    <dbReference type="NCBI Taxonomy" id="3033939"/>
    <lineage>
        <taxon>Archaea</taxon>
        <taxon>Methanobacteriati</taxon>
        <taxon>Methanobacteriota</taxon>
        <taxon>Stenosarchaea group</taxon>
        <taxon>Halobacteria</taxon>
        <taxon>Halobacteriales</taxon>
        <taxon>Natronomonadaceae</taxon>
        <taxon>Halomarina</taxon>
    </lineage>
</organism>
<sequence>MVSDDRGQVHTLEAIVAGVILVTGLVYALQVTAVTPLSASTSSQHIENQQAAVSEGVLAASMDDGSLEETLRSWDEDEERFHGADGREFFVNDRPDNAFGDRLGDTFEERGTAVNVVVRYEENDGTETQNVVYRGNPSDNAVTTTQTLTLFDGDHLYGADGEPTETRLDETDTFYVPDDTSDSMAYAVVTVEVTTWRM</sequence>
<protein>
    <recommendedName>
        <fullName evidence="4">Type IV pilin</fullName>
    </recommendedName>
</protein>
<gene>
    <name evidence="2" type="ORF">ACFQHK_06340</name>
</gene>